<dbReference type="Gene3D" id="2.40.260.10">
    <property type="entry name" value="Sortase"/>
    <property type="match status" value="1"/>
</dbReference>
<dbReference type="SUPFAM" id="SSF63817">
    <property type="entry name" value="Sortase"/>
    <property type="match status" value="1"/>
</dbReference>
<keyword evidence="1" id="KW-0378">Hydrolase</keyword>
<dbReference type="InterPro" id="IPR005754">
    <property type="entry name" value="Sortase"/>
</dbReference>
<evidence type="ECO:0000256" key="1">
    <source>
        <dbReference type="ARBA" id="ARBA00022801"/>
    </source>
</evidence>
<evidence type="ECO:0000313" key="2">
    <source>
        <dbReference type="EMBL" id="KKS93183.1"/>
    </source>
</evidence>
<name>A0A0G1G2K3_9BACT</name>
<gene>
    <name evidence="2" type="ORF">UV68_C0025G0004</name>
</gene>
<protein>
    <submittedName>
        <fullName evidence="2">Sortase family protein</fullName>
    </submittedName>
</protein>
<dbReference type="Proteomes" id="UP000033980">
    <property type="component" value="Unassembled WGS sequence"/>
</dbReference>
<dbReference type="InterPro" id="IPR023365">
    <property type="entry name" value="Sortase_dom-sf"/>
</dbReference>
<dbReference type="NCBIfam" id="TIGR01076">
    <property type="entry name" value="sortase_fam"/>
    <property type="match status" value="1"/>
</dbReference>
<reference evidence="2 3" key="1">
    <citation type="journal article" date="2015" name="Nature">
        <title>rRNA introns, odd ribosomes, and small enigmatic genomes across a large radiation of phyla.</title>
        <authorList>
            <person name="Brown C.T."/>
            <person name="Hug L.A."/>
            <person name="Thomas B.C."/>
            <person name="Sharon I."/>
            <person name="Castelle C.J."/>
            <person name="Singh A."/>
            <person name="Wilkins M.J."/>
            <person name="Williams K.H."/>
            <person name="Banfield J.F."/>
        </authorList>
    </citation>
    <scope>NUCLEOTIDE SEQUENCE [LARGE SCALE GENOMIC DNA]</scope>
</reference>
<accession>A0A0G1G2K3</accession>
<evidence type="ECO:0000313" key="3">
    <source>
        <dbReference type="Proteomes" id="UP000033980"/>
    </source>
</evidence>
<comment type="caution">
    <text evidence="2">The sequence shown here is derived from an EMBL/GenBank/DDBJ whole genome shotgun (WGS) entry which is preliminary data.</text>
</comment>
<dbReference type="Pfam" id="PF04203">
    <property type="entry name" value="Sortase"/>
    <property type="match status" value="1"/>
</dbReference>
<dbReference type="GO" id="GO:0016787">
    <property type="term" value="F:hydrolase activity"/>
    <property type="evidence" value="ECO:0007669"/>
    <property type="project" value="UniProtKB-KW"/>
</dbReference>
<organism evidence="2 3">
    <name type="scientific">Candidatus Collierbacteria bacterium GW2011_GWC2_43_12</name>
    <dbReference type="NCBI Taxonomy" id="1618390"/>
    <lineage>
        <taxon>Bacteria</taxon>
        <taxon>Candidatus Collieribacteriota</taxon>
    </lineage>
</organism>
<proteinExistence type="predicted"/>
<sequence length="196" mass="22168">MNTVNKLLALSILLYIVITIGKIFTPVLQQEIGYDLNKVQTFSEANLKVIQPLDKDFGIVIDKIGANARVLKNIDPYDENSYEQAFTEGIAHVDGSALPGQKGNIFLYSHNSSDSFKSSKYNFVFYLLGKLEKGDLITLYYENKPYKYKVQDKQIVVRSAIDYLSDNKTEETLTLMTTWPPGTSLMRSVVHASRLQ</sequence>
<dbReference type="EMBL" id="LCFK01000025">
    <property type="protein sequence ID" value="KKS93183.1"/>
    <property type="molecule type" value="Genomic_DNA"/>
</dbReference>
<dbReference type="AlphaFoldDB" id="A0A0G1G2K3"/>